<feature type="compositionally biased region" description="Low complexity" evidence="1">
    <location>
        <begin position="1"/>
        <end position="18"/>
    </location>
</feature>
<dbReference type="NCBIfam" id="NF040586">
    <property type="entry name" value="FxSxx_TPR"/>
    <property type="match status" value="1"/>
</dbReference>
<dbReference type="SUPFAM" id="SSF52200">
    <property type="entry name" value="Toll/Interleukin receptor TIR domain"/>
    <property type="match status" value="1"/>
</dbReference>
<evidence type="ECO:0000259" key="2">
    <source>
        <dbReference type="Pfam" id="PF00931"/>
    </source>
</evidence>
<reference evidence="5" key="1">
    <citation type="submission" date="2020-08" db="EMBL/GenBank/DDBJ databases">
        <title>Whole genome shotgun sequence of Polymorphospora rubra NBRC 101157.</title>
        <authorList>
            <person name="Komaki H."/>
            <person name="Tamura T."/>
        </authorList>
    </citation>
    <scope>NUCLEOTIDE SEQUENCE</scope>
    <source>
        <strain evidence="5">NBRC 101157</strain>
    </source>
</reference>
<dbReference type="Pfam" id="PF13424">
    <property type="entry name" value="TPR_12"/>
    <property type="match status" value="3"/>
</dbReference>
<dbReference type="Pfam" id="PF13374">
    <property type="entry name" value="TPR_10"/>
    <property type="match status" value="1"/>
</dbReference>
<dbReference type="Pfam" id="PF13614">
    <property type="entry name" value="AAA_31"/>
    <property type="match status" value="1"/>
</dbReference>
<proteinExistence type="predicted"/>
<dbReference type="GO" id="GO:0007165">
    <property type="term" value="P:signal transduction"/>
    <property type="evidence" value="ECO:0007669"/>
    <property type="project" value="InterPro"/>
</dbReference>
<dbReference type="PANTHER" id="PTHR46082">
    <property type="entry name" value="ATP/GTP-BINDING PROTEIN-RELATED"/>
    <property type="match status" value="1"/>
</dbReference>
<dbReference type="InterPro" id="IPR011990">
    <property type="entry name" value="TPR-like_helical_dom_sf"/>
</dbReference>
<dbReference type="InterPro" id="IPR025669">
    <property type="entry name" value="AAA_dom"/>
</dbReference>
<dbReference type="Gene3D" id="1.25.40.10">
    <property type="entry name" value="Tetratricopeptide repeat domain"/>
    <property type="match status" value="2"/>
</dbReference>
<evidence type="ECO:0000256" key="1">
    <source>
        <dbReference type="SAM" id="MobiDB-lite"/>
    </source>
</evidence>
<dbReference type="SUPFAM" id="SSF48452">
    <property type="entry name" value="TPR-like"/>
    <property type="match status" value="3"/>
</dbReference>
<organism evidence="5 6">
    <name type="scientific">Polymorphospora rubra</name>
    <dbReference type="NCBI Taxonomy" id="338584"/>
    <lineage>
        <taxon>Bacteria</taxon>
        <taxon>Bacillati</taxon>
        <taxon>Actinomycetota</taxon>
        <taxon>Actinomycetes</taxon>
        <taxon>Micromonosporales</taxon>
        <taxon>Micromonosporaceae</taxon>
        <taxon>Polymorphospora</taxon>
    </lineage>
</organism>
<name>A0A810MV09_9ACTN</name>
<evidence type="ECO:0000259" key="4">
    <source>
        <dbReference type="Pfam" id="PF13676"/>
    </source>
</evidence>
<dbReference type="InterPro" id="IPR000157">
    <property type="entry name" value="TIR_dom"/>
</dbReference>
<evidence type="ECO:0000313" key="6">
    <source>
        <dbReference type="Proteomes" id="UP000680866"/>
    </source>
</evidence>
<dbReference type="Proteomes" id="UP000680866">
    <property type="component" value="Chromosome"/>
</dbReference>
<dbReference type="EMBL" id="AP023359">
    <property type="protein sequence ID" value="BCJ64971.1"/>
    <property type="molecule type" value="Genomic_DNA"/>
</dbReference>
<feature type="region of interest" description="Disordered" evidence="1">
    <location>
        <begin position="483"/>
        <end position="509"/>
    </location>
</feature>
<evidence type="ECO:0008006" key="7">
    <source>
        <dbReference type="Google" id="ProtNLM"/>
    </source>
</evidence>
<accession>A0A810MV09</accession>
<feature type="domain" description="TIR" evidence="4">
    <location>
        <begin position="356"/>
        <end position="475"/>
    </location>
</feature>
<gene>
    <name evidence="5" type="ORF">Prubr_19920</name>
</gene>
<dbReference type="InterPro" id="IPR027417">
    <property type="entry name" value="P-loop_NTPase"/>
</dbReference>
<dbReference type="Pfam" id="PF13676">
    <property type="entry name" value="TIR_2"/>
    <property type="match status" value="1"/>
</dbReference>
<dbReference type="Gene3D" id="3.40.50.300">
    <property type="entry name" value="P-loop containing nucleotide triphosphate hydrolases"/>
    <property type="match status" value="2"/>
</dbReference>
<dbReference type="InterPro" id="IPR002182">
    <property type="entry name" value="NB-ARC"/>
</dbReference>
<feature type="domain" description="NB-ARC" evidence="2">
    <location>
        <begin position="545"/>
        <end position="679"/>
    </location>
</feature>
<dbReference type="InterPro" id="IPR053137">
    <property type="entry name" value="NLR-like"/>
</dbReference>
<feature type="region of interest" description="Disordered" evidence="1">
    <location>
        <begin position="1"/>
        <end position="20"/>
    </location>
</feature>
<keyword evidence="6" id="KW-1185">Reference proteome</keyword>
<dbReference type="GO" id="GO:0043531">
    <property type="term" value="F:ADP binding"/>
    <property type="evidence" value="ECO:0007669"/>
    <property type="project" value="InterPro"/>
</dbReference>
<evidence type="ECO:0000313" key="5">
    <source>
        <dbReference type="EMBL" id="BCJ64971.1"/>
    </source>
</evidence>
<feature type="domain" description="AAA" evidence="3">
    <location>
        <begin position="25"/>
        <end position="62"/>
    </location>
</feature>
<dbReference type="KEGG" id="pry:Prubr_19920"/>
<dbReference type="NCBIfam" id="NF047398">
    <property type="entry name" value="AAA_KGGVGR"/>
    <property type="match status" value="1"/>
</dbReference>
<dbReference type="InterPro" id="IPR035897">
    <property type="entry name" value="Toll_tir_struct_dom_sf"/>
</dbReference>
<dbReference type="SUPFAM" id="SSF52540">
    <property type="entry name" value="P-loop containing nucleoside triphosphate hydrolases"/>
    <property type="match status" value="2"/>
</dbReference>
<dbReference type="Pfam" id="PF00931">
    <property type="entry name" value="NB-ARC"/>
    <property type="match status" value="1"/>
</dbReference>
<evidence type="ECO:0000259" key="3">
    <source>
        <dbReference type="Pfam" id="PF13614"/>
    </source>
</evidence>
<sequence length="1332" mass="148428">MAATEPEPAAEPAAEPTAGSDAGGEIITFYSYKGGTGRTMAVANVAWILASSGKRVLVIDWDLESPGLHRYLHPFLVDKQLRSSPGIIDMIRSFAEATLDPNGPSQPGWHRDHARILDYASTIEWDHFPDGGMLDFVPAGRQDRHYSRAVTTFDWNGFFERQHGGVFLQALRDDLRANYDHVLIDSRTGLSDAAGICTVLLPDTVVNCFTMNTQSIEGAAAVAYSIQTQRGDRPVRMLPAPMRVEDGEQGKVEAGRDFARLRFRPMLAHLDPAQVDRYWGNVEIPYRAYYAYEEILSTFGDRPYQDNSLLGAYERLTSVLTGGEVQHNAPIEERERLRRLADFERQRLRPSEISEVFLTYSAVDRLWAEWIAAELADAGMQAVLHEIDARPGGGRMAEAERLVRTTSAALVLLSRDFLAAPGATDLWKRLVGAGSGPVPRSVVVARLDATRPPPPYLDRTQIDLSDRTEQQASELLLEALGLEAAPPDGDPRAESAGGRRPRFPTGQPRVRNIQPRYSTFTGRVGILDDLRDRLATRVSRTLPQALHGMAGVGKTQVAREYANRFAADYDVVWWISAEQESVVRARLVELGQELGLPAGNDSDETVRTVLTALQQGRPYARWLIIYDNVDDPASVDGLIPHGPGHVLLTSRDPAWATRAEGVAVGVFHREESIALLRRHAESITDADAELVAEKMGDLPLALEQAAAWLAETLIPVPELLRQIERQLVRVLSAPVPGGYSKTVAAMWQLALEKVRERQPAAARLMELCAFFSAEPIPTSLIYSDRCLRVLTEYDPALADPLMMGPVIREINRYALAQVGPGQSSIQVHRLIQLMIREELSPEKRDENRRHVHEILAGAQPSPKDPDNPDHWSRYAELWPHLLPSKAVESTSTEVRQLIIDVVRYLHKRNDYASSRLLAERARTRWEETFGTDDRLTLLVRFHRANVLRAQGHDREAHDENHDVYDRFKATVGETNPYTLMAARSLAADHRMTGDYVGARELDERTLRQLRSTLSDEHPHSLMVANNLAVSLRLVGDHQAAAALDLDTLEKRRRVLGERHPYTLFSAGNYGRDLREIGDFPAARRTLERTLRTYEEVLGESHTETLRTAKSLAVTLRKLGEYAAARRLTDISLQHYLHGPGRNHPDTVTCLLNLASDDWAARDLRSALDRAEEARAEYQRIIPANRTFSLICTNNIAVFTRELGDHDRARALSAEVADEFGARLNDSHPYTLTARLNLANSLFSLGDVAQAREIDEDVYRRLADVFGPGHPETLTAEANLALSLSAVGEVEQGRRLGESVLAKFGALLGQEHPTTRVVRVGQRLSSDLEPPLL</sequence>
<dbReference type="PANTHER" id="PTHR46082:SF6">
    <property type="entry name" value="AAA+ ATPASE DOMAIN-CONTAINING PROTEIN-RELATED"/>
    <property type="match status" value="1"/>
</dbReference>
<dbReference type="Gene3D" id="3.40.50.10140">
    <property type="entry name" value="Toll/interleukin-1 receptor homology (TIR) domain"/>
    <property type="match status" value="1"/>
</dbReference>
<protein>
    <recommendedName>
        <fullName evidence="7">ATP/GTP-binding protein</fullName>
    </recommendedName>
</protein>